<dbReference type="RefSeq" id="WP_303545163.1">
    <property type="nucleotide sequence ID" value="NZ_JAUOTP010000009.1"/>
</dbReference>
<comment type="caution">
    <text evidence="2">The sequence shown here is derived from an EMBL/GenBank/DDBJ whole genome shotgun (WGS) entry which is preliminary data.</text>
</comment>
<keyword evidence="3" id="KW-1185">Reference proteome</keyword>
<feature type="domain" description="IraD/Gp25-like" evidence="1">
    <location>
        <begin position="27"/>
        <end position="115"/>
    </location>
</feature>
<accession>A0ABT8YCQ4</accession>
<dbReference type="Gene3D" id="3.10.450.40">
    <property type="match status" value="1"/>
</dbReference>
<evidence type="ECO:0000259" key="1">
    <source>
        <dbReference type="Pfam" id="PF04965"/>
    </source>
</evidence>
<proteinExistence type="predicted"/>
<gene>
    <name evidence="2" type="ORF">Q4F19_17180</name>
</gene>
<evidence type="ECO:0000313" key="3">
    <source>
        <dbReference type="Proteomes" id="UP001169764"/>
    </source>
</evidence>
<dbReference type="InterPro" id="IPR007048">
    <property type="entry name" value="IraD/Gp25-like"/>
</dbReference>
<dbReference type="Pfam" id="PF04965">
    <property type="entry name" value="GPW_gp25"/>
    <property type="match status" value="1"/>
</dbReference>
<evidence type="ECO:0000313" key="2">
    <source>
        <dbReference type="EMBL" id="MDO6416122.1"/>
    </source>
</evidence>
<protein>
    <submittedName>
        <fullName evidence="2">GPW/gp25 family protein</fullName>
    </submittedName>
</protein>
<dbReference type="EMBL" id="JAUOTP010000009">
    <property type="protein sequence ID" value="MDO6416122.1"/>
    <property type="molecule type" value="Genomic_DNA"/>
</dbReference>
<dbReference type="SUPFAM" id="SSF160719">
    <property type="entry name" value="gpW/gp25-like"/>
    <property type="match status" value="1"/>
</dbReference>
<name>A0ABT8YCQ4_9SPHN</name>
<sequence>MAANLFQAIHHPLSVAPGSGRLRQETDYEAYIKQLIRQVLLTAPGERINRPEFGAGVRRLVFAPLSPATASLAQTMIYQALTNWLSDLIRVEKVTAATTEPGRLDIIVAYLLRARGERRFLNVEVTV</sequence>
<organism evidence="2 3">
    <name type="scientific">Sphingomonas natans</name>
    <dbReference type="NCBI Taxonomy" id="3063330"/>
    <lineage>
        <taxon>Bacteria</taxon>
        <taxon>Pseudomonadati</taxon>
        <taxon>Pseudomonadota</taxon>
        <taxon>Alphaproteobacteria</taxon>
        <taxon>Sphingomonadales</taxon>
        <taxon>Sphingomonadaceae</taxon>
        <taxon>Sphingomonas</taxon>
    </lineage>
</organism>
<reference evidence="2" key="1">
    <citation type="submission" date="2023-07" db="EMBL/GenBank/DDBJ databases">
        <authorList>
            <person name="Kim M."/>
        </authorList>
    </citation>
    <scope>NUCLEOTIDE SEQUENCE</scope>
    <source>
        <strain evidence="2">BIUV-7</strain>
    </source>
</reference>
<dbReference type="Proteomes" id="UP001169764">
    <property type="component" value="Unassembled WGS sequence"/>
</dbReference>